<gene>
    <name evidence="1" type="ORF">DPMN_056933</name>
</gene>
<name>A0A9D4HRZ3_DREPO</name>
<keyword evidence="2" id="KW-1185">Reference proteome</keyword>
<dbReference type="Proteomes" id="UP000828390">
    <property type="component" value="Unassembled WGS sequence"/>
</dbReference>
<sequence>MVLDPLEEDKDKYHKLYQKLQTKINDHKDGYDITYEEFFKTVVQMPEAEYIKCIYEVLWQLRKSS</sequence>
<reference evidence="1" key="1">
    <citation type="journal article" date="2019" name="bioRxiv">
        <title>The Genome of the Zebra Mussel, Dreissena polymorpha: A Resource for Invasive Species Research.</title>
        <authorList>
            <person name="McCartney M.A."/>
            <person name="Auch B."/>
            <person name="Kono T."/>
            <person name="Mallez S."/>
            <person name="Zhang Y."/>
            <person name="Obille A."/>
            <person name="Becker A."/>
            <person name="Abrahante J.E."/>
            <person name="Garbe J."/>
            <person name="Badalamenti J.P."/>
            <person name="Herman A."/>
            <person name="Mangelson H."/>
            <person name="Liachko I."/>
            <person name="Sullivan S."/>
            <person name="Sone E.D."/>
            <person name="Koren S."/>
            <person name="Silverstein K.A.T."/>
            <person name="Beckman K.B."/>
            <person name="Gohl D.M."/>
        </authorList>
    </citation>
    <scope>NUCLEOTIDE SEQUENCE</scope>
    <source>
        <strain evidence="1">Duluth1</strain>
        <tissue evidence="1">Whole animal</tissue>
    </source>
</reference>
<proteinExistence type="predicted"/>
<evidence type="ECO:0000313" key="1">
    <source>
        <dbReference type="EMBL" id="KAH3730932.1"/>
    </source>
</evidence>
<comment type="caution">
    <text evidence="1">The sequence shown here is derived from an EMBL/GenBank/DDBJ whole genome shotgun (WGS) entry which is preliminary data.</text>
</comment>
<evidence type="ECO:0000313" key="2">
    <source>
        <dbReference type="Proteomes" id="UP000828390"/>
    </source>
</evidence>
<dbReference type="EMBL" id="JAIWYP010000012">
    <property type="protein sequence ID" value="KAH3730932.1"/>
    <property type="molecule type" value="Genomic_DNA"/>
</dbReference>
<reference evidence="1" key="2">
    <citation type="submission" date="2020-11" db="EMBL/GenBank/DDBJ databases">
        <authorList>
            <person name="McCartney M.A."/>
            <person name="Auch B."/>
            <person name="Kono T."/>
            <person name="Mallez S."/>
            <person name="Becker A."/>
            <person name="Gohl D.M."/>
            <person name="Silverstein K.A.T."/>
            <person name="Koren S."/>
            <person name="Bechman K.B."/>
            <person name="Herman A."/>
            <person name="Abrahante J.E."/>
            <person name="Garbe J."/>
        </authorList>
    </citation>
    <scope>NUCLEOTIDE SEQUENCE</scope>
    <source>
        <strain evidence="1">Duluth1</strain>
        <tissue evidence="1">Whole animal</tissue>
    </source>
</reference>
<organism evidence="1 2">
    <name type="scientific">Dreissena polymorpha</name>
    <name type="common">Zebra mussel</name>
    <name type="synonym">Mytilus polymorpha</name>
    <dbReference type="NCBI Taxonomy" id="45954"/>
    <lineage>
        <taxon>Eukaryota</taxon>
        <taxon>Metazoa</taxon>
        <taxon>Spiralia</taxon>
        <taxon>Lophotrochozoa</taxon>
        <taxon>Mollusca</taxon>
        <taxon>Bivalvia</taxon>
        <taxon>Autobranchia</taxon>
        <taxon>Heteroconchia</taxon>
        <taxon>Euheterodonta</taxon>
        <taxon>Imparidentia</taxon>
        <taxon>Neoheterodontei</taxon>
        <taxon>Myida</taxon>
        <taxon>Dreissenoidea</taxon>
        <taxon>Dreissenidae</taxon>
        <taxon>Dreissena</taxon>
    </lineage>
</organism>
<dbReference type="AlphaFoldDB" id="A0A9D4HRZ3"/>
<protein>
    <submittedName>
        <fullName evidence="1">Uncharacterized protein</fullName>
    </submittedName>
</protein>
<accession>A0A9D4HRZ3</accession>